<gene>
    <name evidence="10" type="ORF">CUNI_LOCUS8946</name>
</gene>
<keyword evidence="3 8" id="KW-1133">Transmembrane helix</keyword>
<proteinExistence type="predicted"/>
<dbReference type="GO" id="GO:0016020">
    <property type="term" value="C:membrane"/>
    <property type="evidence" value="ECO:0007669"/>
    <property type="project" value="UniProtKB-SubCell"/>
</dbReference>
<evidence type="ECO:0000313" key="11">
    <source>
        <dbReference type="Proteomes" id="UP000678393"/>
    </source>
</evidence>
<dbReference type="OrthoDB" id="6161158at2759"/>
<dbReference type="AlphaFoldDB" id="A0A8S3Z508"/>
<keyword evidence="4" id="KW-0297">G-protein coupled receptor</keyword>
<feature type="transmembrane region" description="Helical" evidence="8">
    <location>
        <begin position="12"/>
        <end position="31"/>
    </location>
</feature>
<keyword evidence="11" id="KW-1185">Reference proteome</keyword>
<evidence type="ECO:0000256" key="3">
    <source>
        <dbReference type="ARBA" id="ARBA00022989"/>
    </source>
</evidence>
<feature type="transmembrane region" description="Helical" evidence="8">
    <location>
        <begin position="119"/>
        <end position="141"/>
    </location>
</feature>
<dbReference type="PANTHER" id="PTHR24243:SF208">
    <property type="entry name" value="PYROKININ-1 RECEPTOR"/>
    <property type="match status" value="1"/>
</dbReference>
<evidence type="ECO:0000256" key="1">
    <source>
        <dbReference type="ARBA" id="ARBA00004141"/>
    </source>
</evidence>
<evidence type="ECO:0000256" key="4">
    <source>
        <dbReference type="ARBA" id="ARBA00023040"/>
    </source>
</evidence>
<protein>
    <recommendedName>
        <fullName evidence="9">G-protein coupled receptors family 1 profile domain-containing protein</fullName>
    </recommendedName>
</protein>
<feature type="non-terminal residue" evidence="10">
    <location>
        <position position="1"/>
    </location>
</feature>
<keyword evidence="6" id="KW-0675">Receptor</keyword>
<evidence type="ECO:0000256" key="8">
    <source>
        <dbReference type="SAM" id="Phobius"/>
    </source>
</evidence>
<sequence length="200" mass="22768">VKNTITTKRVTFVIVAVFVILISSVSPLYVVNQIDWKFDPRKNKTLLGLVFTTNREQVEKISYVINNVFIPLTAFVIITVCTITLVIKLHRTVKWRQMSIADSQTDNVTTRNQRVAKMVVMISSLFIACFLPFSFIFIAMSLDPDLSLSGKHIKTLIIIGGLGFFLESVNSSVNIFIYYSMSSRFRETCRSLFRINSHGQ</sequence>
<feature type="transmembrane region" description="Helical" evidence="8">
    <location>
        <begin position="153"/>
        <end position="177"/>
    </location>
</feature>
<accession>A0A8S3Z508</accession>
<dbReference type="InterPro" id="IPR017452">
    <property type="entry name" value="GPCR_Rhodpsn_7TM"/>
</dbReference>
<comment type="caution">
    <text evidence="10">The sequence shown here is derived from an EMBL/GenBank/DDBJ whole genome shotgun (WGS) entry which is preliminary data.</text>
</comment>
<dbReference type="Gene3D" id="1.20.1070.10">
    <property type="entry name" value="Rhodopsin 7-helix transmembrane proteins"/>
    <property type="match status" value="1"/>
</dbReference>
<evidence type="ECO:0000259" key="9">
    <source>
        <dbReference type="PROSITE" id="PS50262"/>
    </source>
</evidence>
<dbReference type="Pfam" id="PF10324">
    <property type="entry name" value="7TM_GPCR_Srw"/>
    <property type="match status" value="1"/>
</dbReference>
<keyword evidence="5 8" id="KW-0472">Membrane</keyword>
<dbReference type="Proteomes" id="UP000678393">
    <property type="component" value="Unassembled WGS sequence"/>
</dbReference>
<dbReference type="GO" id="GO:0008528">
    <property type="term" value="F:G protein-coupled peptide receptor activity"/>
    <property type="evidence" value="ECO:0007669"/>
    <property type="project" value="InterPro"/>
</dbReference>
<name>A0A8S3Z508_9EUPU</name>
<evidence type="ECO:0000256" key="6">
    <source>
        <dbReference type="ARBA" id="ARBA00023170"/>
    </source>
</evidence>
<evidence type="ECO:0000313" key="10">
    <source>
        <dbReference type="EMBL" id="CAG5123388.1"/>
    </source>
</evidence>
<evidence type="ECO:0000256" key="7">
    <source>
        <dbReference type="ARBA" id="ARBA00023224"/>
    </source>
</evidence>
<dbReference type="InterPro" id="IPR019427">
    <property type="entry name" value="7TM_GPCR_serpentine_rcpt_Srw"/>
</dbReference>
<comment type="subcellular location">
    <subcellularLocation>
        <location evidence="1">Membrane</location>
        <topology evidence="1">Multi-pass membrane protein</topology>
    </subcellularLocation>
</comment>
<feature type="domain" description="G-protein coupled receptors family 1 profile" evidence="9">
    <location>
        <begin position="1"/>
        <end position="178"/>
    </location>
</feature>
<evidence type="ECO:0000256" key="2">
    <source>
        <dbReference type="ARBA" id="ARBA00022692"/>
    </source>
</evidence>
<dbReference type="PANTHER" id="PTHR24243">
    <property type="entry name" value="G-PROTEIN COUPLED RECEPTOR"/>
    <property type="match status" value="1"/>
</dbReference>
<organism evidence="10 11">
    <name type="scientific">Candidula unifasciata</name>
    <dbReference type="NCBI Taxonomy" id="100452"/>
    <lineage>
        <taxon>Eukaryota</taxon>
        <taxon>Metazoa</taxon>
        <taxon>Spiralia</taxon>
        <taxon>Lophotrochozoa</taxon>
        <taxon>Mollusca</taxon>
        <taxon>Gastropoda</taxon>
        <taxon>Heterobranchia</taxon>
        <taxon>Euthyneura</taxon>
        <taxon>Panpulmonata</taxon>
        <taxon>Eupulmonata</taxon>
        <taxon>Stylommatophora</taxon>
        <taxon>Helicina</taxon>
        <taxon>Helicoidea</taxon>
        <taxon>Geomitridae</taxon>
        <taxon>Candidula</taxon>
    </lineage>
</organism>
<keyword evidence="2 8" id="KW-0812">Transmembrane</keyword>
<dbReference type="EMBL" id="CAJHNH020001508">
    <property type="protein sequence ID" value="CAG5123388.1"/>
    <property type="molecule type" value="Genomic_DNA"/>
</dbReference>
<dbReference type="PROSITE" id="PS50262">
    <property type="entry name" value="G_PROTEIN_RECEP_F1_2"/>
    <property type="match status" value="1"/>
</dbReference>
<feature type="transmembrane region" description="Helical" evidence="8">
    <location>
        <begin position="68"/>
        <end position="89"/>
    </location>
</feature>
<evidence type="ECO:0000256" key="5">
    <source>
        <dbReference type="ARBA" id="ARBA00023136"/>
    </source>
</evidence>
<reference evidence="10" key="1">
    <citation type="submission" date="2021-04" db="EMBL/GenBank/DDBJ databases">
        <authorList>
            <consortium name="Molecular Ecology Group"/>
        </authorList>
    </citation>
    <scope>NUCLEOTIDE SEQUENCE</scope>
</reference>
<keyword evidence="7" id="KW-0807">Transducer</keyword>
<dbReference type="SUPFAM" id="SSF81321">
    <property type="entry name" value="Family A G protein-coupled receptor-like"/>
    <property type="match status" value="1"/>
</dbReference>